<dbReference type="NCBIfam" id="TIGR03589">
    <property type="entry name" value="PseB"/>
    <property type="match status" value="1"/>
</dbReference>
<keyword evidence="4" id="KW-1185">Reference proteome</keyword>
<dbReference type="SUPFAM" id="SSF51735">
    <property type="entry name" value="NAD(P)-binding Rossmann-fold domains"/>
    <property type="match status" value="1"/>
</dbReference>
<feature type="domain" description="Polysaccharide biosynthesis protein CapD-like" evidence="2">
    <location>
        <begin position="8"/>
        <end position="280"/>
    </location>
</feature>
<comment type="similarity">
    <text evidence="1">Belongs to the polysaccharide synthase family.</text>
</comment>
<protein>
    <submittedName>
        <fullName evidence="3">UDP-N-acetylglucosamine 4,6-dehydratase (Inverting)</fullName>
    </submittedName>
</protein>
<dbReference type="InterPro" id="IPR051203">
    <property type="entry name" value="Polysaccharide_Synthase-Rel"/>
</dbReference>
<accession>A0ABY1JBZ5</accession>
<dbReference type="RefSeq" id="WP_074199220.1">
    <property type="nucleotide sequence ID" value="NZ_FSQZ01000001.1"/>
</dbReference>
<dbReference type="CDD" id="cd05237">
    <property type="entry name" value="UDP_invert_4-6DH_SDR_e"/>
    <property type="match status" value="1"/>
</dbReference>
<dbReference type="Pfam" id="PF02719">
    <property type="entry name" value="Polysacc_synt_2"/>
    <property type="match status" value="1"/>
</dbReference>
<name>A0ABY1JBZ5_9BACT</name>
<proteinExistence type="inferred from homology"/>
<evidence type="ECO:0000259" key="2">
    <source>
        <dbReference type="Pfam" id="PF02719"/>
    </source>
</evidence>
<dbReference type="PANTHER" id="PTHR43318:SF2">
    <property type="entry name" value="UDP-N-ACETYLGLUCOSAMINE 4,6-DEHYDRATASE (INVERTING)"/>
    <property type="match status" value="1"/>
</dbReference>
<dbReference type="InterPro" id="IPR003869">
    <property type="entry name" value="Polysac_CapD-like"/>
</dbReference>
<organism evidence="3 4">
    <name type="scientific">Acetomicrobium flavidum</name>
    <dbReference type="NCBI Taxonomy" id="49896"/>
    <lineage>
        <taxon>Bacteria</taxon>
        <taxon>Thermotogati</taxon>
        <taxon>Synergistota</taxon>
        <taxon>Synergistia</taxon>
        <taxon>Synergistales</taxon>
        <taxon>Acetomicrobiaceae</taxon>
        <taxon>Acetomicrobium</taxon>
    </lineage>
</organism>
<reference evidence="3 4" key="1">
    <citation type="submission" date="2016-11" db="EMBL/GenBank/DDBJ databases">
        <authorList>
            <person name="Varghese N."/>
            <person name="Submissions S."/>
        </authorList>
    </citation>
    <scope>NUCLEOTIDE SEQUENCE [LARGE SCALE GENOMIC DNA]</scope>
    <source>
        <strain evidence="3 4">DSM 20664</strain>
    </source>
</reference>
<comment type="caution">
    <text evidence="3">The sequence shown here is derived from an EMBL/GenBank/DDBJ whole genome shotgun (WGS) entry which is preliminary data.</text>
</comment>
<gene>
    <name evidence="3" type="ORF">SAMN05444368_0579</name>
</gene>
<evidence type="ECO:0000313" key="3">
    <source>
        <dbReference type="EMBL" id="SIN64291.1"/>
    </source>
</evidence>
<dbReference type="PANTHER" id="PTHR43318">
    <property type="entry name" value="UDP-N-ACETYLGLUCOSAMINE 4,6-DEHYDRATASE"/>
    <property type="match status" value="1"/>
</dbReference>
<dbReference type="InterPro" id="IPR036291">
    <property type="entry name" value="NAD(P)-bd_dom_sf"/>
</dbReference>
<sequence>MYIDGKVILLTGGTGSFGKKFTRTLLETHNPKAVRIFSRGEYLQYQMRQEFDDDLRLRFFIGDVRDRERVYRAMNGVDIVVHAAALKQVPTCEYNPIEAVRTNIDGSANVIDAAIDNGVERVMAISTDKAVQPVNLYGATKLVAEKLFVQANAYTGSRRTKFSVVRYGNVVGSRGSVVPLFLTQREKGRITLTDERMTRFWITLEQGVRFVIDCIGRMQGGEIFVPKIPSMRLVDLADVLAPGICKETIGIRPGEKLHECLITAEEARHAREYDGFYVIEPEHSFWKKDDCDGGKPLPDGFCYTSDSNGWWLTGEELKNMVESLDDYAKQGKVN</sequence>
<dbReference type="InterPro" id="IPR020025">
    <property type="entry name" value="PseB"/>
</dbReference>
<evidence type="ECO:0000313" key="4">
    <source>
        <dbReference type="Proteomes" id="UP000185093"/>
    </source>
</evidence>
<dbReference type="Proteomes" id="UP000185093">
    <property type="component" value="Unassembled WGS sequence"/>
</dbReference>
<dbReference type="Gene3D" id="3.40.50.720">
    <property type="entry name" value="NAD(P)-binding Rossmann-like Domain"/>
    <property type="match status" value="1"/>
</dbReference>
<evidence type="ECO:0000256" key="1">
    <source>
        <dbReference type="ARBA" id="ARBA00007430"/>
    </source>
</evidence>
<dbReference type="EMBL" id="FSQZ01000001">
    <property type="protein sequence ID" value="SIN64291.1"/>
    <property type="molecule type" value="Genomic_DNA"/>
</dbReference>